<comment type="caution">
    <text evidence="1">The sequence shown here is derived from an EMBL/GenBank/DDBJ whole genome shotgun (WGS) entry which is preliminary data.</text>
</comment>
<accession>A0A917RKU9</accession>
<dbReference type="EMBL" id="BMNT01000045">
    <property type="protein sequence ID" value="GGL13205.1"/>
    <property type="molecule type" value="Genomic_DNA"/>
</dbReference>
<dbReference type="Proteomes" id="UP000645217">
    <property type="component" value="Unassembled WGS sequence"/>
</dbReference>
<reference evidence="1" key="1">
    <citation type="journal article" date="2014" name="Int. J. Syst. Evol. Microbiol.">
        <title>Complete genome sequence of Corynebacterium casei LMG S-19264T (=DSM 44701T), isolated from a smear-ripened cheese.</title>
        <authorList>
            <consortium name="US DOE Joint Genome Institute (JGI-PGF)"/>
            <person name="Walter F."/>
            <person name="Albersmeier A."/>
            <person name="Kalinowski J."/>
            <person name="Ruckert C."/>
        </authorList>
    </citation>
    <scope>NUCLEOTIDE SEQUENCE</scope>
    <source>
        <strain evidence="1">JCM 13064</strain>
    </source>
</reference>
<evidence type="ECO:0000313" key="2">
    <source>
        <dbReference type="Proteomes" id="UP000645217"/>
    </source>
</evidence>
<evidence type="ECO:0000313" key="1">
    <source>
        <dbReference type="EMBL" id="GGL13205.1"/>
    </source>
</evidence>
<name>A0A917RKU9_9ACTN</name>
<protein>
    <submittedName>
        <fullName evidence="1">Uncharacterized protein</fullName>
    </submittedName>
</protein>
<keyword evidence="2" id="KW-1185">Reference proteome</keyword>
<reference evidence="1" key="2">
    <citation type="submission" date="2020-09" db="EMBL/GenBank/DDBJ databases">
        <authorList>
            <person name="Sun Q."/>
            <person name="Ohkuma M."/>
        </authorList>
    </citation>
    <scope>NUCLEOTIDE SEQUENCE</scope>
    <source>
        <strain evidence="1">JCM 13064</strain>
    </source>
</reference>
<organism evidence="1 2">
    <name type="scientific">Sphaerisporangium melleum</name>
    <dbReference type="NCBI Taxonomy" id="321316"/>
    <lineage>
        <taxon>Bacteria</taxon>
        <taxon>Bacillati</taxon>
        <taxon>Actinomycetota</taxon>
        <taxon>Actinomycetes</taxon>
        <taxon>Streptosporangiales</taxon>
        <taxon>Streptosporangiaceae</taxon>
        <taxon>Sphaerisporangium</taxon>
    </lineage>
</organism>
<dbReference type="RefSeq" id="WP_189166809.1">
    <property type="nucleotide sequence ID" value="NZ_BMNT01000045.1"/>
</dbReference>
<gene>
    <name evidence="1" type="ORF">GCM10007964_64120</name>
</gene>
<proteinExistence type="predicted"/>
<dbReference type="AlphaFoldDB" id="A0A917RKU9"/>
<sequence>MDFENNVTAESAAPSWQERLGKPAGEIMIRVAGVSPVTRALVLTGLAAGATLAFGSPDTAAHAHAVLAAGNEDTVNPVTISTS</sequence>